<comment type="caution">
    <text evidence="10">The sequence shown here is derived from an EMBL/GenBank/DDBJ whole genome shotgun (WGS) entry which is preliminary data.</text>
</comment>
<dbReference type="Gene3D" id="3.40.50.1950">
    <property type="entry name" value="Flavin prenyltransferase-like"/>
    <property type="match status" value="1"/>
</dbReference>
<dbReference type="InterPro" id="IPR003382">
    <property type="entry name" value="Flavoprotein"/>
</dbReference>
<dbReference type="PANTHER" id="PTHR14359">
    <property type="entry name" value="HOMO-OLIGOMERIC FLAVIN CONTAINING CYS DECARBOXYLASE FAMILY"/>
    <property type="match status" value="1"/>
</dbReference>
<comment type="similarity">
    <text evidence="6">Belongs to the HFCD (homooligomeric flavin containing Cys decarboxylase) superfamily.</text>
</comment>
<evidence type="ECO:0000256" key="7">
    <source>
        <dbReference type="ARBA" id="ARBA00060685"/>
    </source>
</evidence>
<reference evidence="11" key="1">
    <citation type="journal article" date="2016" name="Nature">
        <title>The genome of the seagrass Zostera marina reveals angiosperm adaptation to the sea.</title>
        <authorList>
            <person name="Olsen J.L."/>
            <person name="Rouze P."/>
            <person name="Verhelst B."/>
            <person name="Lin Y.-C."/>
            <person name="Bayer T."/>
            <person name="Collen J."/>
            <person name="Dattolo E."/>
            <person name="De Paoli E."/>
            <person name="Dittami S."/>
            <person name="Maumus F."/>
            <person name="Michel G."/>
            <person name="Kersting A."/>
            <person name="Lauritano C."/>
            <person name="Lohaus R."/>
            <person name="Toepel M."/>
            <person name="Tonon T."/>
            <person name="Vanneste K."/>
            <person name="Amirebrahimi M."/>
            <person name="Brakel J."/>
            <person name="Bostroem C."/>
            <person name="Chovatia M."/>
            <person name="Grimwood J."/>
            <person name="Jenkins J.W."/>
            <person name="Jueterbock A."/>
            <person name="Mraz A."/>
            <person name="Stam W.T."/>
            <person name="Tice H."/>
            <person name="Bornberg-Bauer E."/>
            <person name="Green P.J."/>
            <person name="Pearson G.A."/>
            <person name="Procaccini G."/>
            <person name="Duarte C.M."/>
            <person name="Schmutz J."/>
            <person name="Reusch T.B.H."/>
            <person name="Van de Peer Y."/>
        </authorList>
    </citation>
    <scope>NUCLEOTIDE SEQUENCE [LARGE SCALE GENOMIC DNA]</scope>
    <source>
        <strain evidence="11">cv. Finnish</strain>
    </source>
</reference>
<dbReference type="SUPFAM" id="SSF52507">
    <property type="entry name" value="Homo-oligomeric flavin-containing Cys decarboxylases, HFCD"/>
    <property type="match status" value="1"/>
</dbReference>
<evidence type="ECO:0000313" key="10">
    <source>
        <dbReference type="EMBL" id="KMZ57488.1"/>
    </source>
</evidence>
<gene>
    <name evidence="10" type="ORF">ZOSMA_85G00560</name>
</gene>
<sequence length="199" mass="21868">MAGIINSESQSQKPRVILAATGSVASVKFEILCRSFCEWAEVKAVITKSSLHFIKKSSLPNEVIVLTDDDEWSSWNKLGDGVLHIELRKWADLMVIAPLSANTLAKMAGGLCDNLLTCIVRAWDYNKPLYVAPAMNTVMWNNPFTKLHLDTIAKLGVSVIDPITKKLACGDFGNGAMAEPNVIFNNVRCSHSNRVPPQQ</sequence>
<dbReference type="GO" id="GO:0071513">
    <property type="term" value="C:phosphopantothenoylcysteine decarboxylase complex"/>
    <property type="evidence" value="ECO:0000318"/>
    <property type="project" value="GO_Central"/>
</dbReference>
<evidence type="ECO:0000256" key="2">
    <source>
        <dbReference type="ARBA" id="ARBA00022604"/>
    </source>
</evidence>
<dbReference type="AlphaFoldDB" id="A0A0K9NLJ3"/>
<dbReference type="STRING" id="29655.A0A0K9NLJ3"/>
<dbReference type="OMA" id="DQWGWSE"/>
<keyword evidence="4" id="KW-0210">Decarboxylase</keyword>
<evidence type="ECO:0000256" key="5">
    <source>
        <dbReference type="ARBA" id="ARBA00022993"/>
    </source>
</evidence>
<dbReference type="PANTHER" id="PTHR14359:SF6">
    <property type="entry name" value="PHOSPHOPANTOTHENOYLCYSTEINE DECARBOXYLASE"/>
    <property type="match status" value="1"/>
</dbReference>
<dbReference type="EMBL" id="LFYR01002060">
    <property type="protein sequence ID" value="KMZ57488.1"/>
    <property type="molecule type" value="Genomic_DNA"/>
</dbReference>
<keyword evidence="2" id="KW-0341">Growth regulation</keyword>
<dbReference type="InterPro" id="IPR036551">
    <property type="entry name" value="Flavin_trans-like"/>
</dbReference>
<evidence type="ECO:0000259" key="9">
    <source>
        <dbReference type="Pfam" id="PF02441"/>
    </source>
</evidence>
<evidence type="ECO:0000256" key="8">
    <source>
        <dbReference type="ARBA" id="ARBA00066422"/>
    </source>
</evidence>
<dbReference type="GO" id="GO:0010181">
    <property type="term" value="F:FMN binding"/>
    <property type="evidence" value="ECO:0000318"/>
    <property type="project" value="GO_Central"/>
</dbReference>
<evidence type="ECO:0000256" key="4">
    <source>
        <dbReference type="ARBA" id="ARBA00022793"/>
    </source>
</evidence>
<evidence type="ECO:0000256" key="1">
    <source>
        <dbReference type="ARBA" id="ARBA00001917"/>
    </source>
</evidence>
<keyword evidence="3" id="KW-0288">FMN</keyword>
<evidence type="ECO:0000256" key="3">
    <source>
        <dbReference type="ARBA" id="ARBA00022643"/>
    </source>
</evidence>
<keyword evidence="5" id="KW-0173">Coenzyme A biosynthesis</keyword>
<dbReference type="FunFam" id="3.40.50.1950:FF:000004">
    <property type="entry name" value="Phosphopantothenoylcysteine decarboxylase"/>
    <property type="match status" value="1"/>
</dbReference>
<dbReference type="Proteomes" id="UP000036987">
    <property type="component" value="Unassembled WGS sequence"/>
</dbReference>
<keyword evidence="4" id="KW-0456">Lyase</keyword>
<comment type="cofactor">
    <cofactor evidence="1">
        <name>FMN</name>
        <dbReference type="ChEBI" id="CHEBI:58210"/>
    </cofactor>
</comment>
<dbReference type="Pfam" id="PF02441">
    <property type="entry name" value="Flavoprotein"/>
    <property type="match status" value="1"/>
</dbReference>
<name>A0A0K9NLJ3_ZOSMR</name>
<feature type="domain" description="Flavoprotein" evidence="9">
    <location>
        <begin position="15"/>
        <end position="186"/>
    </location>
</feature>
<organism evidence="10 11">
    <name type="scientific">Zostera marina</name>
    <name type="common">Eelgrass</name>
    <dbReference type="NCBI Taxonomy" id="29655"/>
    <lineage>
        <taxon>Eukaryota</taxon>
        <taxon>Viridiplantae</taxon>
        <taxon>Streptophyta</taxon>
        <taxon>Embryophyta</taxon>
        <taxon>Tracheophyta</taxon>
        <taxon>Spermatophyta</taxon>
        <taxon>Magnoliopsida</taxon>
        <taxon>Liliopsida</taxon>
        <taxon>Zosteraceae</taxon>
        <taxon>Zostera</taxon>
    </lineage>
</organism>
<accession>A0A0K9NLJ3</accession>
<evidence type="ECO:0000256" key="6">
    <source>
        <dbReference type="ARBA" id="ARBA00038350"/>
    </source>
</evidence>
<dbReference type="EC" id="4.1.1.36" evidence="8"/>
<evidence type="ECO:0000313" key="11">
    <source>
        <dbReference type="Proteomes" id="UP000036987"/>
    </source>
</evidence>
<keyword evidence="3" id="KW-0285">Flavoprotein</keyword>
<proteinExistence type="inferred from homology"/>
<dbReference type="GO" id="GO:0015937">
    <property type="term" value="P:coenzyme A biosynthetic process"/>
    <property type="evidence" value="ECO:0000318"/>
    <property type="project" value="GO_Central"/>
</dbReference>
<protein>
    <recommendedName>
        <fullName evidence="8">phosphopantothenoylcysteine decarboxylase</fullName>
        <ecNumber evidence="8">4.1.1.36</ecNumber>
    </recommendedName>
</protein>
<dbReference type="OrthoDB" id="1532798at2759"/>
<keyword evidence="11" id="KW-1185">Reference proteome</keyword>
<comment type="pathway">
    <text evidence="7">Cofactor biosynthesis; coenzyme A biosynthesis; CoA from (R)-pantothenate: step 3/5.</text>
</comment>
<dbReference type="GO" id="GO:0004633">
    <property type="term" value="F:phosphopantothenoylcysteine decarboxylase activity"/>
    <property type="evidence" value="ECO:0000318"/>
    <property type="project" value="GO_Central"/>
</dbReference>